<dbReference type="AlphaFoldDB" id="A0A2V2YU66"/>
<protein>
    <submittedName>
        <fullName evidence="1">Uncharacterized protein</fullName>
    </submittedName>
</protein>
<gene>
    <name evidence="1" type="ORF">DFQ01_107128</name>
</gene>
<sequence length="81" mass="9290">MPNETVTYDGCAYTMLYQHAAGHVQWTTAYHLDDNRHVQLLRLTEDLNTGHIQPEMMSLHISDITQLMSAILLEETEVYAV</sequence>
<organism evidence="1 2">
    <name type="scientific">Paenibacillus cellulosilyticus</name>
    <dbReference type="NCBI Taxonomy" id="375489"/>
    <lineage>
        <taxon>Bacteria</taxon>
        <taxon>Bacillati</taxon>
        <taxon>Bacillota</taxon>
        <taxon>Bacilli</taxon>
        <taxon>Bacillales</taxon>
        <taxon>Paenibacillaceae</taxon>
        <taxon>Paenibacillus</taxon>
    </lineage>
</organism>
<evidence type="ECO:0000313" key="1">
    <source>
        <dbReference type="EMBL" id="PWW03231.1"/>
    </source>
</evidence>
<comment type="caution">
    <text evidence="1">The sequence shown here is derived from an EMBL/GenBank/DDBJ whole genome shotgun (WGS) entry which is preliminary data.</text>
</comment>
<proteinExistence type="predicted"/>
<evidence type="ECO:0000313" key="2">
    <source>
        <dbReference type="Proteomes" id="UP000246635"/>
    </source>
</evidence>
<accession>A0A2V2YU66</accession>
<reference evidence="1 2" key="1">
    <citation type="submission" date="2018-05" db="EMBL/GenBank/DDBJ databases">
        <title>Genomic Encyclopedia of Type Strains, Phase III (KMG-III): the genomes of soil and plant-associated and newly described type strains.</title>
        <authorList>
            <person name="Whitman W."/>
        </authorList>
    </citation>
    <scope>NUCLEOTIDE SEQUENCE [LARGE SCALE GENOMIC DNA]</scope>
    <source>
        <strain evidence="1 2">CECT 5696</strain>
    </source>
</reference>
<dbReference type="OrthoDB" id="9888946at2"/>
<dbReference type="Proteomes" id="UP000246635">
    <property type="component" value="Unassembled WGS sequence"/>
</dbReference>
<keyword evidence="2" id="KW-1185">Reference proteome</keyword>
<name>A0A2V2YU66_9BACL</name>
<dbReference type="RefSeq" id="WP_110044124.1">
    <property type="nucleotide sequence ID" value="NZ_CP054612.1"/>
</dbReference>
<dbReference type="EMBL" id="QGTQ01000007">
    <property type="protein sequence ID" value="PWW03231.1"/>
    <property type="molecule type" value="Genomic_DNA"/>
</dbReference>